<dbReference type="EMBL" id="CAACVG010006856">
    <property type="protein sequence ID" value="VEN42177.1"/>
    <property type="molecule type" value="Genomic_DNA"/>
</dbReference>
<dbReference type="InterPro" id="IPR037151">
    <property type="entry name" value="AlkB-like_sf"/>
</dbReference>
<dbReference type="InterPro" id="IPR032870">
    <property type="entry name" value="ALKBH7-like"/>
</dbReference>
<dbReference type="GO" id="GO:0006631">
    <property type="term" value="P:fatty acid metabolic process"/>
    <property type="evidence" value="ECO:0007669"/>
    <property type="project" value="TreeGrafter"/>
</dbReference>
<dbReference type="Proteomes" id="UP000410492">
    <property type="component" value="Unassembled WGS sequence"/>
</dbReference>
<dbReference type="GO" id="GO:0006974">
    <property type="term" value="P:DNA damage response"/>
    <property type="evidence" value="ECO:0007669"/>
    <property type="project" value="InterPro"/>
</dbReference>
<dbReference type="PANTHER" id="PTHR21052">
    <property type="entry name" value="SPERMATOGENESIS ASSOCIATED 11-RELATED"/>
    <property type="match status" value="1"/>
</dbReference>
<evidence type="ECO:0000313" key="4">
    <source>
        <dbReference type="Proteomes" id="UP000410492"/>
    </source>
</evidence>
<dbReference type="InterPro" id="IPR027450">
    <property type="entry name" value="AlkB-like"/>
</dbReference>
<dbReference type="GO" id="GO:0005759">
    <property type="term" value="C:mitochondrial matrix"/>
    <property type="evidence" value="ECO:0007669"/>
    <property type="project" value="TreeGrafter"/>
</dbReference>
<comment type="cofactor">
    <cofactor evidence="1">
        <name>Fe(2+)</name>
        <dbReference type="ChEBI" id="CHEBI:29033"/>
    </cofactor>
</comment>
<proteinExistence type="predicted"/>
<dbReference type="SUPFAM" id="SSF51197">
    <property type="entry name" value="Clavaminate synthase-like"/>
    <property type="match status" value="1"/>
</dbReference>
<organism evidence="3 4">
    <name type="scientific">Callosobruchus maculatus</name>
    <name type="common">Southern cowpea weevil</name>
    <name type="synonym">Pulse bruchid</name>
    <dbReference type="NCBI Taxonomy" id="64391"/>
    <lineage>
        <taxon>Eukaryota</taxon>
        <taxon>Metazoa</taxon>
        <taxon>Ecdysozoa</taxon>
        <taxon>Arthropoda</taxon>
        <taxon>Hexapoda</taxon>
        <taxon>Insecta</taxon>
        <taxon>Pterygota</taxon>
        <taxon>Neoptera</taxon>
        <taxon>Endopterygota</taxon>
        <taxon>Coleoptera</taxon>
        <taxon>Polyphaga</taxon>
        <taxon>Cucujiformia</taxon>
        <taxon>Chrysomeloidea</taxon>
        <taxon>Chrysomelidae</taxon>
        <taxon>Bruchinae</taxon>
        <taxon>Bruchini</taxon>
        <taxon>Callosobruchus</taxon>
    </lineage>
</organism>
<name>A0A653C2L3_CALMS</name>
<dbReference type="Pfam" id="PF13532">
    <property type="entry name" value="2OG-FeII_Oxy_2"/>
    <property type="match status" value="1"/>
</dbReference>
<gene>
    <name evidence="3" type="ORF">CALMAC_LOCUS5757</name>
</gene>
<dbReference type="Gene3D" id="2.60.120.590">
    <property type="entry name" value="Alpha-ketoglutarate-dependent dioxygenase AlkB-like"/>
    <property type="match status" value="1"/>
</dbReference>
<dbReference type="PANTHER" id="PTHR21052:SF0">
    <property type="entry name" value="ALPHA-KETOGLUTARATE-DEPENDENT DIOXYGENASE ALKB HOMOLOG 7, MITOCHONDRIAL"/>
    <property type="match status" value="1"/>
</dbReference>
<reference evidence="3 4" key="1">
    <citation type="submission" date="2019-01" db="EMBL/GenBank/DDBJ databases">
        <authorList>
            <person name="Sayadi A."/>
        </authorList>
    </citation>
    <scope>NUCLEOTIDE SEQUENCE [LARGE SCALE GENOMIC DNA]</scope>
</reference>
<keyword evidence="4" id="KW-1185">Reference proteome</keyword>
<evidence type="ECO:0000313" key="3">
    <source>
        <dbReference type="EMBL" id="VEN42177.1"/>
    </source>
</evidence>
<dbReference type="AlphaFoldDB" id="A0A653C2L3"/>
<accession>A0A653C2L3</accession>
<dbReference type="OrthoDB" id="28127at2759"/>
<sequence length="239" mass="28089">MILMNKTILQILIPISTNARFYSHAQIKQSVLETCPSYFSLCKEFGSNERLAEELINSMAVHNDFLSPEDEQSIIDEIDPYMKKLRYEFDHWDDAIHGYRETERLKWNEKNNKILDRVRSLAFPENVSPLKFVHILDLDKKGYIKPHIDAVRFCGDTITGLSLLTDSIMRLVHEKQKHLYADILLKRRSLYIMKGTARFDYTHEILSNEHSVFKGEKILKDRRISVICRNEPDPKYKDA</sequence>
<protein>
    <recommendedName>
        <fullName evidence="2">Alpha-ketoglutarate-dependent dioxygenase AlkB-like domain-containing protein</fullName>
    </recommendedName>
</protein>
<evidence type="ECO:0000259" key="2">
    <source>
        <dbReference type="Pfam" id="PF13532"/>
    </source>
</evidence>
<feature type="domain" description="Alpha-ketoglutarate-dependent dioxygenase AlkB-like" evidence="2">
    <location>
        <begin position="105"/>
        <end position="229"/>
    </location>
</feature>
<evidence type="ECO:0000256" key="1">
    <source>
        <dbReference type="ARBA" id="ARBA00001954"/>
    </source>
</evidence>